<dbReference type="InterPro" id="IPR000847">
    <property type="entry name" value="LysR_HTH_N"/>
</dbReference>
<dbReference type="CDD" id="cd08414">
    <property type="entry name" value="PBP2_LTTR_aromatics_like"/>
    <property type="match status" value="1"/>
</dbReference>
<dbReference type="PANTHER" id="PTHR30346">
    <property type="entry name" value="TRANSCRIPTIONAL DUAL REGULATOR HCAR-RELATED"/>
    <property type="match status" value="1"/>
</dbReference>
<dbReference type="Gene3D" id="1.10.10.10">
    <property type="entry name" value="Winged helix-like DNA-binding domain superfamily/Winged helix DNA-binding domain"/>
    <property type="match status" value="1"/>
</dbReference>
<evidence type="ECO:0000313" key="6">
    <source>
        <dbReference type="EMBL" id="MPM49527.1"/>
    </source>
</evidence>
<proteinExistence type="inferred from homology"/>
<dbReference type="SUPFAM" id="SSF46785">
    <property type="entry name" value="Winged helix' DNA-binding domain"/>
    <property type="match status" value="1"/>
</dbReference>
<dbReference type="EMBL" id="VSSQ01012566">
    <property type="protein sequence ID" value="MPM49527.1"/>
    <property type="molecule type" value="Genomic_DNA"/>
</dbReference>
<keyword evidence="3" id="KW-0238">DNA-binding</keyword>
<organism evidence="6">
    <name type="scientific">bioreactor metagenome</name>
    <dbReference type="NCBI Taxonomy" id="1076179"/>
    <lineage>
        <taxon>unclassified sequences</taxon>
        <taxon>metagenomes</taxon>
        <taxon>ecological metagenomes</taxon>
    </lineage>
</organism>
<evidence type="ECO:0000256" key="2">
    <source>
        <dbReference type="ARBA" id="ARBA00023015"/>
    </source>
</evidence>
<accession>A0A645A8Z2</accession>
<dbReference type="InterPro" id="IPR005119">
    <property type="entry name" value="LysR_subst-bd"/>
</dbReference>
<dbReference type="GO" id="GO:0003700">
    <property type="term" value="F:DNA-binding transcription factor activity"/>
    <property type="evidence" value="ECO:0007669"/>
    <property type="project" value="InterPro"/>
</dbReference>
<evidence type="ECO:0000256" key="4">
    <source>
        <dbReference type="ARBA" id="ARBA00023163"/>
    </source>
</evidence>
<keyword evidence="4" id="KW-0804">Transcription</keyword>
<protein>
    <submittedName>
        <fullName evidence="6">HTH-type transcriptional regulator BenM</fullName>
    </submittedName>
</protein>
<evidence type="ECO:0000256" key="1">
    <source>
        <dbReference type="ARBA" id="ARBA00009437"/>
    </source>
</evidence>
<sequence>MDIKQLQCFVAVAEDLNFTSAAQRLYLSQPSLSRRIQELEKELGLLLFIRNKKNVSLSAAGIYFLTTAKELISLNNNILFTAKCLNDGMLGRIKIGYQGSARSIIPPYLNTFNKKYPDVLISIEQQGADLLLQAVMEGKIDIAFAFSVIREGSPYNSGFMSKILNVDTMSVFMSLEQTRKYKEGKKICFEDLAEESFIQIDRTINPGYFEVLHKLYLKNNFYPKRIIETRLFDTLMLLVESGMGVSLLPQQSTVPYNKNVGYVDLVYPDAVLPVEAIWKTKNVNPCLPLLLKEL</sequence>
<keyword evidence="2" id="KW-0805">Transcription regulation</keyword>
<dbReference type="GO" id="GO:0003677">
    <property type="term" value="F:DNA binding"/>
    <property type="evidence" value="ECO:0007669"/>
    <property type="project" value="UniProtKB-KW"/>
</dbReference>
<dbReference type="SUPFAM" id="SSF53850">
    <property type="entry name" value="Periplasmic binding protein-like II"/>
    <property type="match status" value="1"/>
</dbReference>
<name>A0A645A8Z2_9ZZZZ</name>
<dbReference type="Pfam" id="PF03466">
    <property type="entry name" value="LysR_substrate"/>
    <property type="match status" value="1"/>
</dbReference>
<dbReference type="Gene3D" id="3.40.190.10">
    <property type="entry name" value="Periplasmic binding protein-like II"/>
    <property type="match status" value="2"/>
</dbReference>
<comment type="similarity">
    <text evidence="1">Belongs to the LysR transcriptional regulatory family.</text>
</comment>
<evidence type="ECO:0000256" key="3">
    <source>
        <dbReference type="ARBA" id="ARBA00023125"/>
    </source>
</evidence>
<dbReference type="FunFam" id="1.10.10.10:FF:000001">
    <property type="entry name" value="LysR family transcriptional regulator"/>
    <property type="match status" value="1"/>
</dbReference>
<evidence type="ECO:0000259" key="5">
    <source>
        <dbReference type="PROSITE" id="PS50931"/>
    </source>
</evidence>
<dbReference type="GO" id="GO:0032993">
    <property type="term" value="C:protein-DNA complex"/>
    <property type="evidence" value="ECO:0007669"/>
    <property type="project" value="TreeGrafter"/>
</dbReference>
<dbReference type="InterPro" id="IPR036388">
    <property type="entry name" value="WH-like_DNA-bd_sf"/>
</dbReference>
<dbReference type="AlphaFoldDB" id="A0A645A8Z2"/>
<dbReference type="InterPro" id="IPR036390">
    <property type="entry name" value="WH_DNA-bd_sf"/>
</dbReference>
<reference evidence="6" key="1">
    <citation type="submission" date="2019-08" db="EMBL/GenBank/DDBJ databases">
        <authorList>
            <person name="Kucharzyk K."/>
            <person name="Murdoch R.W."/>
            <person name="Higgins S."/>
            <person name="Loffler F."/>
        </authorList>
    </citation>
    <scope>NUCLEOTIDE SEQUENCE</scope>
</reference>
<dbReference type="Pfam" id="PF00126">
    <property type="entry name" value="HTH_1"/>
    <property type="match status" value="1"/>
</dbReference>
<feature type="domain" description="HTH lysR-type" evidence="5">
    <location>
        <begin position="1"/>
        <end position="58"/>
    </location>
</feature>
<comment type="caution">
    <text evidence="6">The sequence shown here is derived from an EMBL/GenBank/DDBJ whole genome shotgun (WGS) entry which is preliminary data.</text>
</comment>
<dbReference type="PROSITE" id="PS50931">
    <property type="entry name" value="HTH_LYSR"/>
    <property type="match status" value="1"/>
</dbReference>
<dbReference type="PANTHER" id="PTHR30346:SF28">
    <property type="entry name" value="HTH-TYPE TRANSCRIPTIONAL REGULATOR CYNR"/>
    <property type="match status" value="1"/>
</dbReference>
<gene>
    <name evidence="6" type="primary">benM_3</name>
    <name evidence="6" type="ORF">SDC9_96257</name>
</gene>
<dbReference type="PRINTS" id="PR00039">
    <property type="entry name" value="HTHLYSR"/>
</dbReference>